<evidence type="ECO:0000256" key="1">
    <source>
        <dbReference type="SAM" id="SignalP"/>
    </source>
</evidence>
<dbReference type="NCBIfam" id="TIGR04183">
    <property type="entry name" value="Por_Secre_tail"/>
    <property type="match status" value="1"/>
</dbReference>
<name>A0A2V3ZWZ5_9BACT</name>
<accession>A0A2V3ZWZ5</accession>
<evidence type="ECO:0000313" key="4">
    <source>
        <dbReference type="EMBL" id="PXX97096.1"/>
    </source>
</evidence>
<dbReference type="Gene3D" id="2.130.10.10">
    <property type="entry name" value="YVTN repeat-like/Quinoprotein amine dehydrogenase"/>
    <property type="match status" value="3"/>
</dbReference>
<feature type="chain" id="PRO_5016023065" evidence="1">
    <location>
        <begin position="20"/>
        <end position="751"/>
    </location>
</feature>
<dbReference type="EMBL" id="QFLI01000010">
    <property type="protein sequence ID" value="PXX97096.1"/>
    <property type="molecule type" value="Genomic_DNA"/>
</dbReference>
<dbReference type="AlphaFoldDB" id="A0A2V3ZWZ5"/>
<evidence type="ECO:0000259" key="3">
    <source>
        <dbReference type="Pfam" id="PF21544"/>
    </source>
</evidence>
<dbReference type="RefSeq" id="WP_110362564.1">
    <property type="nucleotide sequence ID" value="NZ_QFLI01000010.1"/>
</dbReference>
<protein>
    <submittedName>
        <fullName evidence="4">Uncharacterized protein</fullName>
    </submittedName>
</protein>
<dbReference type="InterPro" id="IPR026444">
    <property type="entry name" value="Secre_tail"/>
</dbReference>
<feature type="signal peptide" evidence="1">
    <location>
        <begin position="1"/>
        <end position="19"/>
    </location>
</feature>
<gene>
    <name evidence="4" type="ORF">DF185_18920</name>
</gene>
<dbReference type="InterPro" id="IPR048954">
    <property type="entry name" value="PorZ_N"/>
</dbReference>
<feature type="domain" description="PorZ N-terminal beta-propeller" evidence="3">
    <location>
        <begin position="44"/>
        <end position="200"/>
    </location>
</feature>
<dbReference type="InterPro" id="IPR011047">
    <property type="entry name" value="Quinoprotein_ADH-like_sf"/>
</dbReference>
<feature type="domain" description="Secretion system C-terminal sorting" evidence="2">
    <location>
        <begin position="669"/>
        <end position="745"/>
    </location>
</feature>
<comment type="caution">
    <text evidence="4">The sequence shown here is derived from an EMBL/GenBank/DDBJ whole genome shotgun (WGS) entry which is preliminary data.</text>
</comment>
<dbReference type="SUPFAM" id="SSF50998">
    <property type="entry name" value="Quinoprotein alcohol dehydrogenase-like"/>
    <property type="match status" value="1"/>
</dbReference>
<keyword evidence="1" id="KW-0732">Signal</keyword>
<dbReference type="Pfam" id="PF18962">
    <property type="entry name" value="Por_Secre_tail"/>
    <property type="match status" value="1"/>
</dbReference>
<dbReference type="Pfam" id="PF21544">
    <property type="entry name" value="PorZ_N_b_propeller"/>
    <property type="match status" value="1"/>
</dbReference>
<organism evidence="4 5">
    <name type="scientific">Marinifilum breve</name>
    <dbReference type="NCBI Taxonomy" id="2184082"/>
    <lineage>
        <taxon>Bacteria</taxon>
        <taxon>Pseudomonadati</taxon>
        <taxon>Bacteroidota</taxon>
        <taxon>Bacteroidia</taxon>
        <taxon>Marinilabiliales</taxon>
        <taxon>Marinifilaceae</taxon>
    </lineage>
</organism>
<dbReference type="OrthoDB" id="9807410at2"/>
<reference evidence="4 5" key="1">
    <citation type="submission" date="2018-05" db="EMBL/GenBank/DDBJ databases">
        <title>Marinifilum breve JC075T sp. nov., a marine bacterium isolated from Yongle Blue Hole in the South China Sea.</title>
        <authorList>
            <person name="Fu T."/>
        </authorList>
    </citation>
    <scope>NUCLEOTIDE SEQUENCE [LARGE SCALE GENOMIC DNA]</scope>
    <source>
        <strain evidence="4 5">JC075</strain>
    </source>
</reference>
<dbReference type="Gene3D" id="2.60.40.4070">
    <property type="match status" value="1"/>
</dbReference>
<evidence type="ECO:0000259" key="2">
    <source>
        <dbReference type="Pfam" id="PF18962"/>
    </source>
</evidence>
<keyword evidence="5" id="KW-1185">Reference proteome</keyword>
<sequence length="751" mass="83822">MRKIAILFVLIFYFSSVQSQTFVGWSEHLPYRKAKQLVASSDNIFCLTESGLFSYSLVDNEIKPFSKTNTLSDSDVSSIAWSDENETLVLVYANGNVDFLRNNELVNIDDIKNFDGFADKQIRSIHVKDNIAYLGTSFGIVDLNLRKQEVSDTYLIGENGSQIQVNDIITTETSIWAATENGIYNANLNSGNLADFNNWTRITNIPNYTRACAKLSVFDGELYVLRNSIGSSSEIYQYSNENWNLFYTNSELIYSIPTSTNGLYVVLNEEIKEFNSSGNEIAIISSSEINNFRDILLENDRVFIADHENSLLEHTNGEFIQIKPDGPLRSEITSVYSIGKQTWASAGLANEDLPAELYLFSNLEWENFTDSSVEELKDKKSITSIAGNPRNESIIYAGTWGDGIFEFENKELKNYYHSSNSPLDNNGIVSMDSDDEGILWILDANSGRSIKALTSEKEWVSLSYSSIDNRSDLRKIIALQNGDKWVLRGLGSSLFAFNVNRTIANNDDDVKSNFFVRDENNSNISSQIHDITEDQKGSVWLGTSSGVAVYSDPGTIFRDGNFFAYRPVITIDGSTQYLLSTENVQCIEVNGANQKWLGTENSGAFLVTENGDKQLTHFNTLNSPLPSNNIQKISVNPGTGEVFFVTDKGMVSYRGKVTEGTENYNDLYVYPNPVRETYKGDITVSGLMSNSTVKITNVSGNLVREGKSEGGQFIWDGKNFNGSRVHTGVYLIFCSNSDGSKSKVIKLLFIN</sequence>
<dbReference type="InterPro" id="IPR015943">
    <property type="entry name" value="WD40/YVTN_repeat-like_dom_sf"/>
</dbReference>
<dbReference type="Proteomes" id="UP000248079">
    <property type="component" value="Unassembled WGS sequence"/>
</dbReference>
<evidence type="ECO:0000313" key="5">
    <source>
        <dbReference type="Proteomes" id="UP000248079"/>
    </source>
</evidence>
<proteinExistence type="predicted"/>